<dbReference type="Proteomes" id="UP000299102">
    <property type="component" value="Unassembled WGS sequence"/>
</dbReference>
<organism evidence="2 3">
    <name type="scientific">Eumeta variegata</name>
    <name type="common">Bagworm moth</name>
    <name type="synonym">Eumeta japonica</name>
    <dbReference type="NCBI Taxonomy" id="151549"/>
    <lineage>
        <taxon>Eukaryota</taxon>
        <taxon>Metazoa</taxon>
        <taxon>Ecdysozoa</taxon>
        <taxon>Arthropoda</taxon>
        <taxon>Hexapoda</taxon>
        <taxon>Insecta</taxon>
        <taxon>Pterygota</taxon>
        <taxon>Neoptera</taxon>
        <taxon>Endopterygota</taxon>
        <taxon>Lepidoptera</taxon>
        <taxon>Glossata</taxon>
        <taxon>Ditrysia</taxon>
        <taxon>Tineoidea</taxon>
        <taxon>Psychidae</taxon>
        <taxon>Oiketicinae</taxon>
        <taxon>Eumeta</taxon>
    </lineage>
</organism>
<feature type="region of interest" description="Disordered" evidence="1">
    <location>
        <begin position="103"/>
        <end position="125"/>
    </location>
</feature>
<name>A0A4C1VEQ1_EUMVA</name>
<dbReference type="AlphaFoldDB" id="A0A4C1VEQ1"/>
<dbReference type="EMBL" id="BGZK01000336">
    <property type="protein sequence ID" value="GBP37598.1"/>
    <property type="molecule type" value="Genomic_DNA"/>
</dbReference>
<comment type="caution">
    <text evidence="2">The sequence shown here is derived from an EMBL/GenBank/DDBJ whole genome shotgun (WGS) entry which is preliminary data.</text>
</comment>
<protein>
    <submittedName>
        <fullName evidence="2">Uncharacterized protein</fullName>
    </submittedName>
</protein>
<accession>A0A4C1VEQ1</accession>
<feature type="compositionally biased region" description="Basic and acidic residues" evidence="1">
    <location>
        <begin position="103"/>
        <end position="113"/>
    </location>
</feature>
<gene>
    <name evidence="2" type="ORF">EVAR_34634_1</name>
</gene>
<evidence type="ECO:0000313" key="3">
    <source>
        <dbReference type="Proteomes" id="UP000299102"/>
    </source>
</evidence>
<reference evidence="2 3" key="1">
    <citation type="journal article" date="2019" name="Commun. Biol.">
        <title>The bagworm genome reveals a unique fibroin gene that provides high tensile strength.</title>
        <authorList>
            <person name="Kono N."/>
            <person name="Nakamura H."/>
            <person name="Ohtoshi R."/>
            <person name="Tomita M."/>
            <person name="Numata K."/>
            <person name="Arakawa K."/>
        </authorList>
    </citation>
    <scope>NUCLEOTIDE SEQUENCE [LARGE SCALE GENOMIC DNA]</scope>
</reference>
<evidence type="ECO:0000256" key="1">
    <source>
        <dbReference type="SAM" id="MobiDB-lite"/>
    </source>
</evidence>
<evidence type="ECO:0000313" key="2">
    <source>
        <dbReference type="EMBL" id="GBP37598.1"/>
    </source>
</evidence>
<sequence length="125" mass="13912">MTEHSQGAKKQTPFYRCNNAVLLNENELRTYQEAMRHENASEWEETVSLFHYVSRSPTGSDPDKAAPPRGTLTFSRPAFVLHSQRVAVCNRALIAHGLEAARLGRENRGDRRAPCSGHSAMTSSS</sequence>
<keyword evidence="3" id="KW-1185">Reference proteome</keyword>
<proteinExistence type="predicted"/>